<gene>
    <name evidence="2" type="ORF">ADL15_27155</name>
</gene>
<proteinExistence type="predicted"/>
<name>A0A101JN61_9ACTN</name>
<evidence type="ECO:0000256" key="1">
    <source>
        <dbReference type="SAM" id="SignalP"/>
    </source>
</evidence>
<feature type="chain" id="PRO_5039663209" evidence="1">
    <location>
        <begin position="25"/>
        <end position="179"/>
    </location>
</feature>
<accession>A0A101JN61</accession>
<dbReference type="Proteomes" id="UP000053244">
    <property type="component" value="Unassembled WGS sequence"/>
</dbReference>
<dbReference type="AlphaFoldDB" id="A0A101JN61"/>
<reference evidence="2 3" key="1">
    <citation type="submission" date="2015-10" db="EMBL/GenBank/DDBJ databases">
        <authorList>
            <person name="Gilbert D.G."/>
        </authorList>
    </citation>
    <scope>NUCLEOTIDE SEQUENCE [LARGE SCALE GENOMIC DNA]</scope>
    <source>
        <strain evidence="2 3">NRRL B-16712</strain>
    </source>
</reference>
<keyword evidence="3" id="KW-1185">Reference proteome</keyword>
<dbReference type="PROSITE" id="PS51257">
    <property type="entry name" value="PROKAR_LIPOPROTEIN"/>
    <property type="match status" value="1"/>
</dbReference>
<sequence>MVKSVFRWSLSAAFIVGGLGACSAAEPPPAAAPTIASLVTVSPSASGPAAGKARVERPRHRLDETAADLAALNKAFDKCMGEHGVGSQGSFMAGDDVPPELDAAQDACLPFWPLPAWELDPANPAAKDFAHDVVACLRAKGVKHVTVGENGTGIEAGDDSVTATGNHLDECQREVARKN</sequence>
<evidence type="ECO:0000313" key="3">
    <source>
        <dbReference type="Proteomes" id="UP000053244"/>
    </source>
</evidence>
<evidence type="ECO:0000313" key="2">
    <source>
        <dbReference type="EMBL" id="KUL29598.1"/>
    </source>
</evidence>
<feature type="signal peptide" evidence="1">
    <location>
        <begin position="1"/>
        <end position="24"/>
    </location>
</feature>
<organism evidence="2 3">
    <name type="scientific">Actinoplanes awajinensis subsp. mycoplanecinus</name>
    <dbReference type="NCBI Taxonomy" id="135947"/>
    <lineage>
        <taxon>Bacteria</taxon>
        <taxon>Bacillati</taxon>
        <taxon>Actinomycetota</taxon>
        <taxon>Actinomycetes</taxon>
        <taxon>Micromonosporales</taxon>
        <taxon>Micromonosporaceae</taxon>
        <taxon>Actinoplanes</taxon>
    </lineage>
</organism>
<protein>
    <submittedName>
        <fullName evidence="2">Uncharacterized protein</fullName>
    </submittedName>
</protein>
<comment type="caution">
    <text evidence="2">The sequence shown here is derived from an EMBL/GenBank/DDBJ whole genome shotgun (WGS) entry which is preliminary data.</text>
</comment>
<dbReference type="EMBL" id="LLZH01000277">
    <property type="protein sequence ID" value="KUL29598.1"/>
    <property type="molecule type" value="Genomic_DNA"/>
</dbReference>
<keyword evidence="1" id="KW-0732">Signal</keyword>